<feature type="region of interest" description="Disordered" evidence="1">
    <location>
        <begin position="153"/>
        <end position="219"/>
    </location>
</feature>
<evidence type="ECO:0000313" key="2">
    <source>
        <dbReference type="EMBL" id="SCM76524.1"/>
    </source>
</evidence>
<gene>
    <name evidence="2" type="ORF">KL86PLE_40329</name>
</gene>
<organism evidence="2">
    <name type="scientific">uncultured Pleomorphomonas sp</name>
    <dbReference type="NCBI Taxonomy" id="442121"/>
    <lineage>
        <taxon>Bacteria</taxon>
        <taxon>Pseudomonadati</taxon>
        <taxon>Pseudomonadota</taxon>
        <taxon>Alphaproteobacteria</taxon>
        <taxon>Hyphomicrobiales</taxon>
        <taxon>Pleomorphomonadaceae</taxon>
        <taxon>Pleomorphomonas</taxon>
        <taxon>environmental samples</taxon>
    </lineage>
</organism>
<sequence length="219" mass="23769">MVSHRPGKSSRNSVSRTSASCWTAITPRAWASTRSKSSLLLGRSFPTFKLPVLPIGPNRIMETSTTTCCFPVWKPQAIRALSVPNTGHAPRPRLDWPGSIAIGLSQLNHKQRDLNEAVGLSNRAMCRRRPQRDSDGLSEAVSVVPDAAVHHQPFGPCRRPAASLSVSTAGNGWPGNARSSMNKRQWTSPLSAKGCGSSRSFPPRRSTRLHLPSTTFGQP</sequence>
<reference evidence="2" key="1">
    <citation type="submission" date="2016-08" db="EMBL/GenBank/DDBJ databases">
        <authorList>
            <person name="Seilhamer J.J."/>
        </authorList>
    </citation>
    <scope>NUCLEOTIDE SEQUENCE</scope>
    <source>
        <strain evidence="2">86</strain>
    </source>
</reference>
<accession>A0A212LG35</accession>
<evidence type="ECO:0000256" key="1">
    <source>
        <dbReference type="SAM" id="MobiDB-lite"/>
    </source>
</evidence>
<proteinExistence type="predicted"/>
<dbReference type="EMBL" id="FMJD01000008">
    <property type="protein sequence ID" value="SCM76524.1"/>
    <property type="molecule type" value="Genomic_DNA"/>
</dbReference>
<feature type="compositionally biased region" description="Polar residues" evidence="1">
    <location>
        <begin position="177"/>
        <end position="190"/>
    </location>
</feature>
<protein>
    <submittedName>
        <fullName evidence="2">Uncharacterized protein</fullName>
    </submittedName>
</protein>
<dbReference type="AlphaFoldDB" id="A0A212LG35"/>
<name>A0A212LG35_9HYPH</name>